<keyword evidence="12" id="KW-1185">Reference proteome</keyword>
<keyword evidence="7" id="KW-0966">Cell projection</keyword>
<proteinExistence type="inferred from homology"/>
<dbReference type="InterPro" id="IPR001611">
    <property type="entry name" value="Leu-rich_rpt"/>
</dbReference>
<evidence type="ECO:0000256" key="2">
    <source>
        <dbReference type="ARBA" id="ARBA00004120"/>
    </source>
</evidence>
<evidence type="ECO:0000256" key="3">
    <source>
        <dbReference type="ARBA" id="ARBA00022490"/>
    </source>
</evidence>
<dbReference type="SMART" id="SM00367">
    <property type="entry name" value="LRR_CC"/>
    <property type="match status" value="2"/>
</dbReference>
<feature type="compositionally biased region" description="Polar residues" evidence="10">
    <location>
        <begin position="588"/>
        <end position="604"/>
    </location>
</feature>
<dbReference type="EMBL" id="JAGXEW010000001">
    <property type="protein sequence ID" value="KAK1176061.1"/>
    <property type="molecule type" value="Genomic_DNA"/>
</dbReference>
<dbReference type="GO" id="GO:0030317">
    <property type="term" value="P:flagellated sperm motility"/>
    <property type="evidence" value="ECO:0007669"/>
    <property type="project" value="UniProtKB-ARBA"/>
</dbReference>
<evidence type="ECO:0000256" key="1">
    <source>
        <dbReference type="ARBA" id="ARBA00004114"/>
    </source>
</evidence>
<feature type="region of interest" description="Disordered" evidence="10">
    <location>
        <begin position="556"/>
        <end position="654"/>
    </location>
</feature>
<feature type="compositionally biased region" description="Low complexity" evidence="10">
    <location>
        <begin position="641"/>
        <end position="654"/>
    </location>
</feature>
<keyword evidence="6" id="KW-0206">Cytoskeleton</keyword>
<keyword evidence="4" id="KW-0970">Cilium biogenesis/degradation</keyword>
<evidence type="ECO:0000256" key="8">
    <source>
        <dbReference type="ARBA" id="ARBA00061070"/>
    </source>
</evidence>
<evidence type="ECO:0000313" key="12">
    <source>
        <dbReference type="Proteomes" id="UP001230051"/>
    </source>
</evidence>
<protein>
    <recommendedName>
        <fullName evidence="9">Centrosomal protein of 78 kDa</fullName>
    </recommendedName>
</protein>
<organism evidence="11 12">
    <name type="scientific">Acipenser oxyrinchus oxyrinchus</name>
    <dbReference type="NCBI Taxonomy" id="40147"/>
    <lineage>
        <taxon>Eukaryota</taxon>
        <taxon>Metazoa</taxon>
        <taxon>Chordata</taxon>
        <taxon>Craniata</taxon>
        <taxon>Vertebrata</taxon>
        <taxon>Euteleostomi</taxon>
        <taxon>Actinopterygii</taxon>
        <taxon>Chondrostei</taxon>
        <taxon>Acipenseriformes</taxon>
        <taxon>Acipenseridae</taxon>
        <taxon>Acipenser</taxon>
    </lineage>
</organism>
<accession>A0AAD8GL52</accession>
<gene>
    <name evidence="11" type="primary">CEP78</name>
    <name evidence="11" type="ORF">AOXY_G864</name>
</gene>
<feature type="compositionally biased region" description="Low complexity" evidence="10">
    <location>
        <begin position="622"/>
        <end position="633"/>
    </location>
</feature>
<comment type="caution">
    <text evidence="11">The sequence shown here is derived from an EMBL/GenBank/DDBJ whole genome shotgun (WGS) entry which is preliminary data.</text>
</comment>
<comment type="similarity">
    <text evidence="8">Belongs to the CEP78 family.</text>
</comment>
<dbReference type="SMART" id="SM00368">
    <property type="entry name" value="LRR_RI"/>
    <property type="match status" value="5"/>
</dbReference>
<dbReference type="GO" id="GO:0005814">
    <property type="term" value="C:centriole"/>
    <property type="evidence" value="ECO:0007669"/>
    <property type="project" value="UniProtKB-SubCell"/>
</dbReference>
<dbReference type="PANTHER" id="PTHR24110:SF3">
    <property type="entry name" value="CENTROSOMAL PROTEIN OF 78 KDA"/>
    <property type="match status" value="1"/>
</dbReference>
<dbReference type="InterPro" id="IPR032675">
    <property type="entry name" value="LRR_dom_sf"/>
</dbReference>
<dbReference type="Pfam" id="PF13516">
    <property type="entry name" value="LRR_6"/>
    <property type="match status" value="3"/>
</dbReference>
<keyword evidence="3" id="KW-0963">Cytoplasm</keyword>
<dbReference type="GO" id="GO:0044782">
    <property type="term" value="P:cilium organization"/>
    <property type="evidence" value="ECO:0007669"/>
    <property type="project" value="TreeGrafter"/>
</dbReference>
<evidence type="ECO:0000256" key="6">
    <source>
        <dbReference type="ARBA" id="ARBA00023212"/>
    </source>
</evidence>
<dbReference type="InterPro" id="IPR026212">
    <property type="entry name" value="Cep78"/>
</dbReference>
<dbReference type="InterPro" id="IPR006553">
    <property type="entry name" value="Leu-rich_rpt_Cys-con_subtyp"/>
</dbReference>
<comment type="subcellular location">
    <subcellularLocation>
        <location evidence="2">Cytoplasm</location>
        <location evidence="2">Cytoskeleton</location>
        <location evidence="2">Cilium basal body</location>
    </subcellularLocation>
    <subcellularLocation>
        <location evidence="1">Cytoplasm</location>
        <location evidence="1">Cytoskeleton</location>
        <location evidence="1">Microtubule organizing center</location>
        <location evidence="1">Centrosome</location>
        <location evidence="1">Centriole</location>
    </subcellularLocation>
</comment>
<evidence type="ECO:0000256" key="9">
    <source>
        <dbReference type="ARBA" id="ARBA00069623"/>
    </source>
</evidence>
<dbReference type="SUPFAM" id="SSF52047">
    <property type="entry name" value="RNI-like"/>
    <property type="match status" value="1"/>
</dbReference>
<name>A0AAD8GL52_ACIOX</name>
<dbReference type="Gene3D" id="3.80.10.10">
    <property type="entry name" value="Ribonuclease Inhibitor"/>
    <property type="match status" value="2"/>
</dbReference>
<evidence type="ECO:0000256" key="5">
    <source>
        <dbReference type="ARBA" id="ARBA00023069"/>
    </source>
</evidence>
<evidence type="ECO:0000313" key="11">
    <source>
        <dbReference type="EMBL" id="KAK1176061.1"/>
    </source>
</evidence>
<evidence type="ECO:0000256" key="7">
    <source>
        <dbReference type="ARBA" id="ARBA00023273"/>
    </source>
</evidence>
<keyword evidence="5" id="KW-0969">Cilium</keyword>
<dbReference type="GO" id="GO:0036064">
    <property type="term" value="C:ciliary basal body"/>
    <property type="evidence" value="ECO:0007669"/>
    <property type="project" value="TreeGrafter"/>
</dbReference>
<sequence length="654" mass="72351">MIDSVQVRSRGAVDFQSYYEYACALQDSVPLSAVKAKLGQGILDLNGDRLKLVDWTPILNSLAINKHLHHVAIRSYHQPSLGEAERYRTSYRKKIPAFRSKDMTFRLCKSVRDCLTVSHSLKTLELQGLPLRERDLIILTKGLAKTTSLENLSLAYCPIGDEGLEVICQSVKNSASIKTVNFAGCNLTWSGAEHMANIVKYQATKRHSEAWAESLRYRKPDLDCMTGLRRINLSCNTLIGDRGAVSFADALREDLWLKALDLQKCGISNEGAQALLDVLQSNTTIVVLDLRKNPLVDNDLIKSLIERALVNSNEASPEYNWINLPPAKDSLKPKQRKSYKTIMLGSGVRGKATIRIGPRKLSSNGKSLSVIGYDVPQPLPPGAHGYIPWRTAARASRHRGCSSLQESFFVDQTIQTGSPVKVILESDFSETEELDNNLQGPTVSSFPDKIDVKQFKRLQVELEECRLRLTEEKRARAKADARLVELDVENAQIRNINLSLSEALHAQCMTSSILEDEAVLESIETSFKKFHAFLDLLKDAGLGQLASMAGISQSDFGPLGRPQFSSTVGKPEARLTEDTDHRAEERPSASQFAAGNTDHTQSVFKSAELGNGAIPTRKEWQKSGSQSLQSSQSEPEMKYPSQSSGESSASGRKF</sequence>
<dbReference type="PRINTS" id="PR02062">
    <property type="entry name" value="CENTROSOME78"/>
</dbReference>
<dbReference type="Proteomes" id="UP001230051">
    <property type="component" value="Unassembled WGS sequence"/>
</dbReference>
<feature type="compositionally biased region" description="Basic and acidic residues" evidence="10">
    <location>
        <begin position="571"/>
        <end position="587"/>
    </location>
</feature>
<reference evidence="11" key="1">
    <citation type="submission" date="2022-02" db="EMBL/GenBank/DDBJ databases">
        <title>Atlantic sturgeon de novo genome assembly.</title>
        <authorList>
            <person name="Stock M."/>
            <person name="Klopp C."/>
            <person name="Guiguen Y."/>
            <person name="Cabau C."/>
            <person name="Parinello H."/>
            <person name="Santidrian Yebra-Pimentel E."/>
            <person name="Kuhl H."/>
            <person name="Dirks R.P."/>
            <person name="Guessner J."/>
            <person name="Wuertz S."/>
            <person name="Du K."/>
            <person name="Schartl M."/>
        </authorList>
    </citation>
    <scope>NUCLEOTIDE SEQUENCE</scope>
    <source>
        <strain evidence="11">STURGEONOMICS-FGT-2020</strain>
        <tissue evidence="11">Whole blood</tissue>
    </source>
</reference>
<evidence type="ECO:0000256" key="10">
    <source>
        <dbReference type="SAM" id="MobiDB-lite"/>
    </source>
</evidence>
<dbReference type="AlphaFoldDB" id="A0AAD8GL52"/>
<dbReference type="FunFam" id="3.80.10.10:FF:000070">
    <property type="entry name" value="Centrosomal protein of 78 kDa"/>
    <property type="match status" value="1"/>
</dbReference>
<evidence type="ECO:0000256" key="4">
    <source>
        <dbReference type="ARBA" id="ARBA00022794"/>
    </source>
</evidence>
<dbReference type="GO" id="GO:0005813">
    <property type="term" value="C:centrosome"/>
    <property type="evidence" value="ECO:0007669"/>
    <property type="project" value="TreeGrafter"/>
</dbReference>
<dbReference type="PANTHER" id="PTHR24110">
    <property type="entry name" value="CENTROSOMAL PROTEIN OF 78 KDA"/>
    <property type="match status" value="1"/>
</dbReference>
<dbReference type="FunFam" id="3.80.10.10:FF:000057">
    <property type="entry name" value="Centrosomal protein of 78 kDa"/>
    <property type="match status" value="1"/>
</dbReference>